<comment type="caution">
    <text evidence="3">The sequence shown here is derived from an EMBL/GenBank/DDBJ whole genome shotgun (WGS) entry which is preliminary data.</text>
</comment>
<keyword evidence="1" id="KW-0175">Coiled coil</keyword>
<gene>
    <name evidence="3" type="ORF">Tci_254053</name>
</gene>
<feature type="compositionally biased region" description="Basic and acidic residues" evidence="2">
    <location>
        <begin position="81"/>
        <end position="96"/>
    </location>
</feature>
<name>A0A699H5K8_TANCI</name>
<dbReference type="AlphaFoldDB" id="A0A699H5K8"/>
<evidence type="ECO:0000256" key="1">
    <source>
        <dbReference type="SAM" id="Coils"/>
    </source>
</evidence>
<accession>A0A699H5K8</accession>
<evidence type="ECO:0000256" key="2">
    <source>
        <dbReference type="SAM" id="MobiDB-lite"/>
    </source>
</evidence>
<dbReference type="EMBL" id="BKCJ010075516">
    <property type="protein sequence ID" value="GEW82077.1"/>
    <property type="molecule type" value="Genomic_DNA"/>
</dbReference>
<feature type="coiled-coil region" evidence="1">
    <location>
        <begin position="252"/>
        <end position="279"/>
    </location>
</feature>
<protein>
    <submittedName>
        <fullName evidence="3">Uncharacterized protein</fullName>
    </submittedName>
</protein>
<reference evidence="3" key="1">
    <citation type="journal article" date="2019" name="Sci. Rep.">
        <title>Draft genome of Tanacetum cinerariifolium, the natural source of mosquito coil.</title>
        <authorList>
            <person name="Yamashiro T."/>
            <person name="Shiraishi A."/>
            <person name="Satake H."/>
            <person name="Nakayama K."/>
        </authorList>
    </citation>
    <scope>NUCLEOTIDE SEQUENCE</scope>
</reference>
<proteinExistence type="predicted"/>
<evidence type="ECO:0000313" key="3">
    <source>
        <dbReference type="EMBL" id="GEW82077.1"/>
    </source>
</evidence>
<organism evidence="3">
    <name type="scientific">Tanacetum cinerariifolium</name>
    <name type="common">Dalmatian daisy</name>
    <name type="synonym">Chrysanthemum cinerariifolium</name>
    <dbReference type="NCBI Taxonomy" id="118510"/>
    <lineage>
        <taxon>Eukaryota</taxon>
        <taxon>Viridiplantae</taxon>
        <taxon>Streptophyta</taxon>
        <taxon>Embryophyta</taxon>
        <taxon>Tracheophyta</taxon>
        <taxon>Spermatophyta</taxon>
        <taxon>Magnoliopsida</taxon>
        <taxon>eudicotyledons</taxon>
        <taxon>Gunneridae</taxon>
        <taxon>Pentapetalae</taxon>
        <taxon>asterids</taxon>
        <taxon>campanulids</taxon>
        <taxon>Asterales</taxon>
        <taxon>Asteraceae</taxon>
        <taxon>Asteroideae</taxon>
        <taxon>Anthemideae</taxon>
        <taxon>Anthemidinae</taxon>
        <taxon>Tanacetum</taxon>
    </lineage>
</organism>
<feature type="region of interest" description="Disordered" evidence="2">
    <location>
        <begin position="81"/>
        <end position="104"/>
    </location>
</feature>
<sequence>MANLTFADSHNMVVYLEKSTENTNFAEIVTFFNANHIRYALTDARALEINKLKKRVKKLESRKKSRTPQLKMRLFKVRVESSSDKNLETQGRHGQDTKVNTASAPVTTADVSVSTAEPSTPPTTTTLIEDEDLIIAQTLMKMRNTRLQEEERGELTIKEKSRLFVESMDKRKKYFARLRAEKIKSKPTTKTQKRNQMCTYLKNIENYKHNQLKNKSFKEIQMLFNNTMKWIESFVPMDSEVVEGSSQVEGSKKRTRKELDEASVKRQKLEDDAEKAKLKLCLEIVLNDDEAINIEYLSTKYPIVDWNTHILDENKMYYQIIRADGSTKYYKIFSAMLDDFNRQDGLDLYRLVKERLETTSLEGYDRLLWGDLITLFEPS</sequence>